<reference evidence="4 5" key="1">
    <citation type="submission" date="2018-05" db="EMBL/GenBank/DDBJ databases">
        <title>Chitinophaga sp. K3CV102501T nov., isolated from isolated from a monsoon evergreen broad-leaved forest soil.</title>
        <authorList>
            <person name="Lv Y."/>
        </authorList>
    </citation>
    <scope>NUCLEOTIDE SEQUENCE [LARGE SCALE GENOMIC DNA]</scope>
    <source>
        <strain evidence="4 5">GDMCC 1.1325</strain>
    </source>
</reference>
<evidence type="ECO:0000259" key="3">
    <source>
        <dbReference type="SMART" id="SM00827"/>
    </source>
</evidence>
<keyword evidence="1" id="KW-0596">Phosphopantetheine</keyword>
<dbReference type="Gene3D" id="3.40.366.10">
    <property type="entry name" value="Malonyl-Coenzyme A Acyl Carrier Protein, domain 2"/>
    <property type="match status" value="1"/>
</dbReference>
<dbReference type="GO" id="GO:0006633">
    <property type="term" value="P:fatty acid biosynthetic process"/>
    <property type="evidence" value="ECO:0007669"/>
    <property type="project" value="TreeGrafter"/>
</dbReference>
<evidence type="ECO:0000313" key="4">
    <source>
        <dbReference type="EMBL" id="RBL89858.1"/>
    </source>
</evidence>
<dbReference type="InterPro" id="IPR016035">
    <property type="entry name" value="Acyl_Trfase/lysoPLipase"/>
</dbReference>
<dbReference type="PANTHER" id="PTHR43775:SF37">
    <property type="entry name" value="SI:DKEY-61P9.11"/>
    <property type="match status" value="1"/>
</dbReference>
<accession>A0A365XUR1</accession>
<dbReference type="InterPro" id="IPR050091">
    <property type="entry name" value="PKS_NRPS_Biosynth_Enz"/>
</dbReference>
<proteinExistence type="predicted"/>
<dbReference type="OrthoDB" id="9805460at2"/>
<sequence length="317" mass="35721">MKSNDNIVFLFSGQGSQYRGMGEKLFRQDAVFRNSLEQSDVIVRKQLNRSLIDELYYVDQYQFDDLLITHPAIVAVEIAMYKVLQGKGINPDYVAGSSLGEFAAGVVSGVWEPESAIEAAIEQAKSIVRNDVPGGMLAVIHEKKSLEPLYLKHQLFLAADNFEGHFTLTGLSQHLDAFQTELDKRDIQFLRLPVNYPFHSPQIECSEHNFTYYTASTLSLAHPDTGFVSGVHNKELSQLPENYFWEAISCYMNFPAMVKYLENKGVCRYIDVGPSGTGATFVKYNLSPSSTSQTFQIMTPYKRELEQLEILQKSLGL</sequence>
<dbReference type="RefSeq" id="WP_113618607.1">
    <property type="nucleotide sequence ID" value="NZ_QFFJ01000002.1"/>
</dbReference>
<protein>
    <recommendedName>
        <fullName evidence="3">Malonyl-CoA:ACP transacylase (MAT) domain-containing protein</fullName>
    </recommendedName>
</protein>
<dbReference type="Pfam" id="PF00698">
    <property type="entry name" value="Acyl_transf_1"/>
    <property type="match status" value="1"/>
</dbReference>
<feature type="domain" description="Malonyl-CoA:ACP transacylase (MAT)" evidence="3">
    <location>
        <begin position="10"/>
        <end position="305"/>
    </location>
</feature>
<organism evidence="4 5">
    <name type="scientific">Chitinophaga flava</name>
    <dbReference type="NCBI Taxonomy" id="2259036"/>
    <lineage>
        <taxon>Bacteria</taxon>
        <taxon>Pseudomonadati</taxon>
        <taxon>Bacteroidota</taxon>
        <taxon>Chitinophagia</taxon>
        <taxon>Chitinophagales</taxon>
        <taxon>Chitinophagaceae</taxon>
        <taxon>Chitinophaga</taxon>
    </lineage>
</organism>
<name>A0A365XUR1_9BACT</name>
<dbReference type="InterPro" id="IPR014043">
    <property type="entry name" value="Acyl_transferase_dom"/>
</dbReference>
<dbReference type="AlphaFoldDB" id="A0A365XUR1"/>
<keyword evidence="5" id="KW-1185">Reference proteome</keyword>
<evidence type="ECO:0000256" key="1">
    <source>
        <dbReference type="ARBA" id="ARBA00022450"/>
    </source>
</evidence>
<gene>
    <name evidence="4" type="ORF">DF182_25590</name>
</gene>
<dbReference type="SUPFAM" id="SSF52151">
    <property type="entry name" value="FabD/lysophospholipase-like"/>
    <property type="match status" value="1"/>
</dbReference>
<dbReference type="GO" id="GO:0004312">
    <property type="term" value="F:fatty acid synthase activity"/>
    <property type="evidence" value="ECO:0007669"/>
    <property type="project" value="TreeGrafter"/>
</dbReference>
<evidence type="ECO:0000313" key="5">
    <source>
        <dbReference type="Proteomes" id="UP000253410"/>
    </source>
</evidence>
<dbReference type="InterPro" id="IPR001227">
    <property type="entry name" value="Ac_transferase_dom_sf"/>
</dbReference>
<dbReference type="SMART" id="SM00827">
    <property type="entry name" value="PKS_AT"/>
    <property type="match status" value="1"/>
</dbReference>
<comment type="caution">
    <text evidence="4">The sequence shown here is derived from an EMBL/GenBank/DDBJ whole genome shotgun (WGS) entry which is preliminary data.</text>
</comment>
<keyword evidence="2" id="KW-0597">Phosphoprotein</keyword>
<dbReference type="PANTHER" id="PTHR43775">
    <property type="entry name" value="FATTY ACID SYNTHASE"/>
    <property type="match status" value="1"/>
</dbReference>
<evidence type="ECO:0000256" key="2">
    <source>
        <dbReference type="ARBA" id="ARBA00022553"/>
    </source>
</evidence>
<dbReference type="EMBL" id="QFFJ01000002">
    <property type="protein sequence ID" value="RBL89858.1"/>
    <property type="molecule type" value="Genomic_DNA"/>
</dbReference>
<dbReference type="Proteomes" id="UP000253410">
    <property type="component" value="Unassembled WGS sequence"/>
</dbReference>